<keyword evidence="3" id="KW-1185">Reference proteome</keyword>
<dbReference type="HOGENOM" id="CLU_184969_0_0_6"/>
<evidence type="ECO:0008006" key="4">
    <source>
        <dbReference type="Google" id="ProtNLM"/>
    </source>
</evidence>
<accession>V2TSZ2</accession>
<proteinExistence type="predicted"/>
<dbReference type="PATRIC" id="fig|1392540.3.peg.109"/>
<reference evidence="2 3" key="1">
    <citation type="submission" date="2013-10" db="EMBL/GenBank/DDBJ databases">
        <title>The Genome Sequence of Acinetobacter nectaris CIP 110549.</title>
        <authorList>
            <consortium name="The Broad Institute Genomics Platform"/>
            <consortium name="The Broad Institute Genome Sequencing Center for Infectious Disease"/>
            <person name="Cerqueira G."/>
            <person name="Feldgarden M."/>
            <person name="Courvalin P."/>
            <person name="Grillot-Courvalin C."/>
            <person name="Clermont D."/>
            <person name="Rocha E."/>
            <person name="Yoon E.-J."/>
            <person name="Nemec A."/>
            <person name="Young S.K."/>
            <person name="Zeng Q."/>
            <person name="Gargeya S."/>
            <person name="Fitzgerald M."/>
            <person name="Abouelleil A."/>
            <person name="Alvarado L."/>
            <person name="Berlin A.M."/>
            <person name="Chapman S.B."/>
            <person name="Gainer-Dewar J."/>
            <person name="Goldberg J."/>
            <person name="Gnerre S."/>
            <person name="Griggs A."/>
            <person name="Gujja S."/>
            <person name="Hansen M."/>
            <person name="Howarth C."/>
            <person name="Imamovic A."/>
            <person name="Ireland A."/>
            <person name="Larimer J."/>
            <person name="McCowan C."/>
            <person name="Murphy C."/>
            <person name="Pearson M."/>
            <person name="Poon T.W."/>
            <person name="Priest M."/>
            <person name="Roberts A."/>
            <person name="Saif S."/>
            <person name="Shea T."/>
            <person name="Sykes S."/>
            <person name="Wortman J."/>
            <person name="Nusbaum C."/>
            <person name="Birren B."/>
        </authorList>
    </citation>
    <scope>NUCLEOTIDE SEQUENCE [LARGE SCALE GENOMIC DNA]</scope>
    <source>
        <strain evidence="2 3">CIP 110549</strain>
    </source>
</reference>
<evidence type="ECO:0000313" key="3">
    <source>
        <dbReference type="Proteomes" id="UP000023785"/>
    </source>
</evidence>
<evidence type="ECO:0000313" key="2">
    <source>
        <dbReference type="EMBL" id="ESK41126.1"/>
    </source>
</evidence>
<feature type="region of interest" description="Disordered" evidence="1">
    <location>
        <begin position="44"/>
        <end position="67"/>
    </location>
</feature>
<dbReference type="OrthoDB" id="6713528at2"/>
<dbReference type="RefSeq" id="WP_023271719.1">
    <property type="nucleotide sequence ID" value="NZ_KI530712.1"/>
</dbReference>
<name>V2TSZ2_9GAMM</name>
<sequence length="67" mass="7235">MRSLIGVMSLVVFASLTGCGQPGALQLTNDPHLDKRPKYLLWHNKQGDVKSDEASTATSEPLATPKN</sequence>
<dbReference type="STRING" id="1392540.P256_00114"/>
<protein>
    <recommendedName>
        <fullName evidence="4">Lipoprotein</fullName>
    </recommendedName>
</protein>
<gene>
    <name evidence="2" type="ORF">P256_00114</name>
</gene>
<dbReference type="PROSITE" id="PS51257">
    <property type="entry name" value="PROKAR_LIPOPROTEIN"/>
    <property type="match status" value="1"/>
</dbReference>
<feature type="compositionally biased region" description="Polar residues" evidence="1">
    <location>
        <begin position="54"/>
        <end position="67"/>
    </location>
</feature>
<dbReference type="Proteomes" id="UP000023785">
    <property type="component" value="Unassembled WGS sequence"/>
</dbReference>
<dbReference type="EMBL" id="AYER01000001">
    <property type="protein sequence ID" value="ESK41126.1"/>
    <property type="molecule type" value="Genomic_DNA"/>
</dbReference>
<comment type="caution">
    <text evidence="2">The sequence shown here is derived from an EMBL/GenBank/DDBJ whole genome shotgun (WGS) entry which is preliminary data.</text>
</comment>
<evidence type="ECO:0000256" key="1">
    <source>
        <dbReference type="SAM" id="MobiDB-lite"/>
    </source>
</evidence>
<dbReference type="AlphaFoldDB" id="V2TSZ2"/>
<organism evidence="2 3">
    <name type="scientific">Acinetobacter nectaris CIP 110549</name>
    <dbReference type="NCBI Taxonomy" id="1392540"/>
    <lineage>
        <taxon>Bacteria</taxon>
        <taxon>Pseudomonadati</taxon>
        <taxon>Pseudomonadota</taxon>
        <taxon>Gammaproteobacteria</taxon>
        <taxon>Moraxellales</taxon>
        <taxon>Moraxellaceae</taxon>
        <taxon>Acinetobacter</taxon>
    </lineage>
</organism>